<evidence type="ECO:0000313" key="3">
    <source>
        <dbReference type="Proteomes" id="UP001418222"/>
    </source>
</evidence>
<sequence length="179" mass="20210">MHLANTRIAHSSDEALSPFVRHFGSRHFLSLSSFILRLDHRFAPFILDRLKKKSFTPGNRWKRLTACGCAATSFPKSIKNLVLSAIDRGNMCYVDLMRFEDGIAIISMESECVMHFSRDDLEIGAHEAKLGRDDSPAKARVMLNPGSLVLMSGEARYSSKHEINRADGFQIWKGKEILQ</sequence>
<keyword evidence="3" id="KW-1185">Reference proteome</keyword>
<reference evidence="2 3" key="1">
    <citation type="journal article" date="2022" name="Nat. Plants">
        <title>Genomes of leafy and leafless Platanthera orchids illuminate the evolution of mycoheterotrophy.</title>
        <authorList>
            <person name="Li M.H."/>
            <person name="Liu K.W."/>
            <person name="Li Z."/>
            <person name="Lu H.C."/>
            <person name="Ye Q.L."/>
            <person name="Zhang D."/>
            <person name="Wang J.Y."/>
            <person name="Li Y.F."/>
            <person name="Zhong Z.M."/>
            <person name="Liu X."/>
            <person name="Yu X."/>
            <person name="Liu D.K."/>
            <person name="Tu X.D."/>
            <person name="Liu B."/>
            <person name="Hao Y."/>
            <person name="Liao X.Y."/>
            <person name="Jiang Y.T."/>
            <person name="Sun W.H."/>
            <person name="Chen J."/>
            <person name="Chen Y.Q."/>
            <person name="Ai Y."/>
            <person name="Zhai J.W."/>
            <person name="Wu S.S."/>
            <person name="Zhou Z."/>
            <person name="Hsiao Y.Y."/>
            <person name="Wu W.L."/>
            <person name="Chen Y.Y."/>
            <person name="Lin Y.F."/>
            <person name="Hsu J.L."/>
            <person name="Li C.Y."/>
            <person name="Wang Z.W."/>
            <person name="Zhao X."/>
            <person name="Zhong W.Y."/>
            <person name="Ma X.K."/>
            <person name="Ma L."/>
            <person name="Huang J."/>
            <person name="Chen G.Z."/>
            <person name="Huang M.Z."/>
            <person name="Huang L."/>
            <person name="Peng D.H."/>
            <person name="Luo Y.B."/>
            <person name="Zou S.Q."/>
            <person name="Chen S.P."/>
            <person name="Lan S."/>
            <person name="Tsai W.C."/>
            <person name="Van de Peer Y."/>
            <person name="Liu Z.J."/>
        </authorList>
    </citation>
    <scope>NUCLEOTIDE SEQUENCE [LARGE SCALE GENOMIC DNA]</scope>
    <source>
        <strain evidence="2">Lor287</strain>
    </source>
</reference>
<dbReference type="GO" id="GO:0006631">
    <property type="term" value="P:fatty acid metabolic process"/>
    <property type="evidence" value="ECO:0007669"/>
    <property type="project" value="TreeGrafter"/>
</dbReference>
<dbReference type="AlphaFoldDB" id="A0AAP0BLE9"/>
<name>A0AAP0BLE9_9ASPA</name>
<protein>
    <recommendedName>
        <fullName evidence="4">Alpha-ketoglutarate-dependent dioxygenase AlkB-like domain-containing protein</fullName>
    </recommendedName>
</protein>
<dbReference type="InterPro" id="IPR032870">
    <property type="entry name" value="ALKBH7-like"/>
</dbReference>
<proteinExistence type="inferred from homology"/>
<dbReference type="Proteomes" id="UP001418222">
    <property type="component" value="Unassembled WGS sequence"/>
</dbReference>
<evidence type="ECO:0000313" key="2">
    <source>
        <dbReference type="EMBL" id="KAK8943026.1"/>
    </source>
</evidence>
<dbReference type="PANTHER" id="PTHR21052">
    <property type="entry name" value="SPERMATOGENESIS ASSOCIATED 11-RELATED"/>
    <property type="match status" value="1"/>
</dbReference>
<gene>
    <name evidence="2" type="ORF">KSP39_PZI009501</name>
</gene>
<organism evidence="2 3">
    <name type="scientific">Platanthera zijinensis</name>
    <dbReference type="NCBI Taxonomy" id="2320716"/>
    <lineage>
        <taxon>Eukaryota</taxon>
        <taxon>Viridiplantae</taxon>
        <taxon>Streptophyta</taxon>
        <taxon>Embryophyta</taxon>
        <taxon>Tracheophyta</taxon>
        <taxon>Spermatophyta</taxon>
        <taxon>Magnoliopsida</taxon>
        <taxon>Liliopsida</taxon>
        <taxon>Asparagales</taxon>
        <taxon>Orchidaceae</taxon>
        <taxon>Orchidoideae</taxon>
        <taxon>Orchideae</taxon>
        <taxon>Orchidinae</taxon>
        <taxon>Platanthera</taxon>
    </lineage>
</organism>
<accession>A0AAP0BLE9</accession>
<dbReference type="GO" id="GO:0006974">
    <property type="term" value="P:DNA damage response"/>
    <property type="evidence" value="ECO:0007669"/>
    <property type="project" value="InterPro"/>
</dbReference>
<dbReference type="InterPro" id="IPR037151">
    <property type="entry name" value="AlkB-like_sf"/>
</dbReference>
<dbReference type="GO" id="GO:0005759">
    <property type="term" value="C:mitochondrial matrix"/>
    <property type="evidence" value="ECO:0007669"/>
    <property type="project" value="TreeGrafter"/>
</dbReference>
<dbReference type="SUPFAM" id="SSF51197">
    <property type="entry name" value="Clavaminate synthase-like"/>
    <property type="match status" value="1"/>
</dbReference>
<evidence type="ECO:0008006" key="4">
    <source>
        <dbReference type="Google" id="ProtNLM"/>
    </source>
</evidence>
<comment type="caution">
    <text evidence="2">The sequence shown here is derived from an EMBL/GenBank/DDBJ whole genome shotgun (WGS) entry which is preliminary data.</text>
</comment>
<comment type="similarity">
    <text evidence="1">Belongs to the alkB family.</text>
</comment>
<evidence type="ECO:0000256" key="1">
    <source>
        <dbReference type="ARBA" id="ARBA00007879"/>
    </source>
</evidence>
<dbReference type="Gene3D" id="2.60.120.590">
    <property type="entry name" value="Alpha-ketoglutarate-dependent dioxygenase AlkB-like"/>
    <property type="match status" value="1"/>
</dbReference>
<dbReference type="PANTHER" id="PTHR21052:SF0">
    <property type="entry name" value="ALPHA-KETOGLUTARATE-DEPENDENT DIOXYGENASE ALKB HOMOLOG 7, MITOCHONDRIAL"/>
    <property type="match status" value="1"/>
</dbReference>
<dbReference type="EMBL" id="JBBWWQ010000007">
    <property type="protein sequence ID" value="KAK8943026.1"/>
    <property type="molecule type" value="Genomic_DNA"/>
</dbReference>